<dbReference type="OrthoDB" id="6776593at2759"/>
<reference evidence="4 5" key="1">
    <citation type="submission" date="2017-12" db="EMBL/GenBank/DDBJ databases">
        <title>Hemimetabolous genomes reveal molecular basis of termite eusociality.</title>
        <authorList>
            <person name="Harrison M.C."/>
            <person name="Jongepier E."/>
            <person name="Robertson H.M."/>
            <person name="Arning N."/>
            <person name="Bitard-Feildel T."/>
            <person name="Chao H."/>
            <person name="Childers C.P."/>
            <person name="Dinh H."/>
            <person name="Doddapaneni H."/>
            <person name="Dugan S."/>
            <person name="Gowin J."/>
            <person name="Greiner C."/>
            <person name="Han Y."/>
            <person name="Hu H."/>
            <person name="Hughes D.S.T."/>
            <person name="Huylmans A.-K."/>
            <person name="Kemena C."/>
            <person name="Kremer L.P.M."/>
            <person name="Lee S.L."/>
            <person name="Lopez-Ezquerra A."/>
            <person name="Mallet L."/>
            <person name="Monroy-Kuhn J.M."/>
            <person name="Moser A."/>
            <person name="Murali S.C."/>
            <person name="Muzny D.M."/>
            <person name="Otani S."/>
            <person name="Piulachs M.-D."/>
            <person name="Poelchau M."/>
            <person name="Qu J."/>
            <person name="Schaub F."/>
            <person name="Wada-Katsumata A."/>
            <person name="Worley K.C."/>
            <person name="Xie Q."/>
            <person name="Ylla G."/>
            <person name="Poulsen M."/>
            <person name="Gibbs R.A."/>
            <person name="Schal C."/>
            <person name="Richards S."/>
            <person name="Belles X."/>
            <person name="Korb J."/>
            <person name="Bornberg-Bauer E."/>
        </authorList>
    </citation>
    <scope>NUCLEOTIDE SEQUENCE [LARGE SCALE GENOMIC DNA]</scope>
    <source>
        <tissue evidence="4">Whole body</tissue>
    </source>
</reference>
<evidence type="ECO:0000256" key="1">
    <source>
        <dbReference type="SAM" id="MobiDB-lite"/>
    </source>
</evidence>
<dbReference type="AlphaFoldDB" id="A0A2J7PIT0"/>
<dbReference type="PANTHER" id="PTHR46599:SF3">
    <property type="entry name" value="PIGGYBAC TRANSPOSABLE ELEMENT-DERIVED PROTEIN 4"/>
    <property type="match status" value="1"/>
</dbReference>
<dbReference type="Pfam" id="PF13842">
    <property type="entry name" value="zf-Tnp_2"/>
    <property type="match status" value="1"/>
</dbReference>
<dbReference type="InParanoid" id="A0A2J7PIT0"/>
<feature type="domain" description="PiggyBac transposable element-derived protein" evidence="3">
    <location>
        <begin position="107"/>
        <end position="456"/>
    </location>
</feature>
<dbReference type="PANTHER" id="PTHR46599">
    <property type="entry name" value="PIGGYBAC TRANSPOSABLE ELEMENT-DERIVED PROTEIN 4"/>
    <property type="match status" value="1"/>
</dbReference>
<dbReference type="Pfam" id="PF13843">
    <property type="entry name" value="DDE_Tnp_1_7"/>
    <property type="match status" value="1"/>
</dbReference>
<organism evidence="4 5">
    <name type="scientific">Cryptotermes secundus</name>
    <dbReference type="NCBI Taxonomy" id="105785"/>
    <lineage>
        <taxon>Eukaryota</taxon>
        <taxon>Metazoa</taxon>
        <taxon>Ecdysozoa</taxon>
        <taxon>Arthropoda</taxon>
        <taxon>Hexapoda</taxon>
        <taxon>Insecta</taxon>
        <taxon>Pterygota</taxon>
        <taxon>Neoptera</taxon>
        <taxon>Polyneoptera</taxon>
        <taxon>Dictyoptera</taxon>
        <taxon>Blattodea</taxon>
        <taxon>Blattoidea</taxon>
        <taxon>Termitoidae</taxon>
        <taxon>Kalotermitidae</taxon>
        <taxon>Cryptotermitinae</taxon>
        <taxon>Cryptotermes</taxon>
    </lineage>
</organism>
<evidence type="ECO:0000313" key="4">
    <source>
        <dbReference type="EMBL" id="PNF16251.1"/>
    </source>
</evidence>
<dbReference type="Proteomes" id="UP000235965">
    <property type="component" value="Unassembled WGS sequence"/>
</dbReference>
<accession>A0A2J7PIT0</accession>
<dbReference type="InterPro" id="IPR032718">
    <property type="entry name" value="PGBD4_Znf_C"/>
</dbReference>
<feature type="region of interest" description="Disordered" evidence="1">
    <location>
        <begin position="38"/>
        <end position="65"/>
    </location>
</feature>
<dbReference type="InterPro" id="IPR029526">
    <property type="entry name" value="PGBD"/>
</dbReference>
<dbReference type="STRING" id="105785.A0A2J7PIT0"/>
<evidence type="ECO:0000313" key="5">
    <source>
        <dbReference type="Proteomes" id="UP000235965"/>
    </source>
</evidence>
<evidence type="ECO:0000259" key="2">
    <source>
        <dbReference type="Pfam" id="PF13842"/>
    </source>
</evidence>
<protein>
    <submittedName>
        <fullName evidence="4">PiggyBac transposable element-derived protein 4</fullName>
    </submittedName>
</protein>
<dbReference type="FunCoup" id="A0A2J7PIT0">
    <property type="interactions" value="48"/>
</dbReference>
<gene>
    <name evidence="4" type="primary">PGBD4_4</name>
    <name evidence="4" type="ORF">B7P43_G14569</name>
</gene>
<dbReference type="EMBL" id="NEVH01024959">
    <property type="protein sequence ID" value="PNF16251.1"/>
    <property type="molecule type" value="Genomic_DNA"/>
</dbReference>
<keyword evidence="5" id="KW-1185">Reference proteome</keyword>
<proteinExistence type="predicted"/>
<name>A0A2J7PIT0_9NEOP</name>
<sequence>MASRSKCRRVPTDQLESVVKEICADDDSGDEIMIPELDEVDSDNNTVIDNDPQDSNDEHLANTSAVPDTPISWTYGDIVPTIVPFTSSSGVKIDITHEMQPFSWIKIFLDDDLVTHITTETNRYANQHFNTHELAPHSREHNYKYVTSDEIWTYLGIVFMTGIDKSPEIEDYWSTRPLFHTPWYGQKMSLRRFQQISKFLHFADNDARPADCEDRLYKVRPIIDSLVGKFRNTYIPEKEIAIDEGMIAWKGRLIFRVYMPDKPDKYGIKAYLVCESTSGYIWNFEIYCGKSRPIKELVVDLLGPQLLDKGYHLYQDNYYNSVELCETLLQRNTYVCGTFRMDRGAPKELKNDVKKLKKGESVFSRKGQVLVQVWRDKRDVKLISTLHTAKIVESAKTNRKGEKICRPEVIGDYNKHMRGVDRADQMLHYYPCSRKTIKWTKKLVFFLLQMAALNSFILFKNYTTTEKYKKRNYKFKDFILDCVEKMTEPNKHAVTPPQATLKRPPVKDPENRLEGGLKVHKMVHVPPSNNKKNGAMRKCRVCAKHKIRKETSVMCASCGVALCKLSCFNVYHTKKNY</sequence>
<feature type="domain" description="PiggyBac transposable element-derived protein 4 C-terminal zinc-finger" evidence="2">
    <location>
        <begin position="531"/>
        <end position="572"/>
    </location>
</feature>
<evidence type="ECO:0000259" key="3">
    <source>
        <dbReference type="Pfam" id="PF13843"/>
    </source>
</evidence>
<comment type="caution">
    <text evidence="4">The sequence shown here is derived from an EMBL/GenBank/DDBJ whole genome shotgun (WGS) entry which is preliminary data.</text>
</comment>